<dbReference type="SUPFAM" id="SSF50494">
    <property type="entry name" value="Trypsin-like serine proteases"/>
    <property type="match status" value="1"/>
</dbReference>
<evidence type="ECO:0000313" key="6">
    <source>
        <dbReference type="EMBL" id="MBK1882755.1"/>
    </source>
</evidence>
<evidence type="ECO:0000256" key="2">
    <source>
        <dbReference type="ARBA" id="ARBA00022670"/>
    </source>
</evidence>
<dbReference type="InterPro" id="IPR043504">
    <property type="entry name" value="Peptidase_S1_PA_chymotrypsin"/>
</dbReference>
<dbReference type="RefSeq" id="WP_200270203.1">
    <property type="nucleotide sequence ID" value="NZ_JAENIJ010000013.1"/>
</dbReference>
<reference evidence="6" key="1">
    <citation type="submission" date="2021-01" db="EMBL/GenBank/DDBJ databases">
        <title>Modified the classification status of verrucomicrobia.</title>
        <authorList>
            <person name="Feng X."/>
        </authorList>
    </citation>
    <scope>NUCLEOTIDE SEQUENCE</scope>
    <source>
        <strain evidence="6">KCTC 22041</strain>
    </source>
</reference>
<name>A0A934VVZ8_9BACT</name>
<dbReference type="Gene3D" id="2.40.10.10">
    <property type="entry name" value="Trypsin-like serine proteases"/>
    <property type="match status" value="2"/>
</dbReference>
<dbReference type="PANTHER" id="PTHR43343:SF3">
    <property type="entry name" value="PROTEASE DO-LIKE 8, CHLOROPLASTIC"/>
    <property type="match status" value="1"/>
</dbReference>
<feature type="signal peptide" evidence="4">
    <location>
        <begin position="1"/>
        <end position="19"/>
    </location>
</feature>
<keyword evidence="3" id="KW-0378">Hydrolase</keyword>
<dbReference type="InterPro" id="IPR001478">
    <property type="entry name" value="PDZ"/>
</dbReference>
<evidence type="ECO:0000313" key="7">
    <source>
        <dbReference type="Proteomes" id="UP000603141"/>
    </source>
</evidence>
<dbReference type="SMART" id="SM00228">
    <property type="entry name" value="PDZ"/>
    <property type="match status" value="1"/>
</dbReference>
<gene>
    <name evidence="6" type="ORF">JIN85_10035</name>
</gene>
<dbReference type="InterPro" id="IPR009003">
    <property type="entry name" value="Peptidase_S1_PA"/>
</dbReference>
<comment type="caution">
    <text evidence="6">The sequence shown here is derived from an EMBL/GenBank/DDBJ whole genome shotgun (WGS) entry which is preliminary data.</text>
</comment>
<dbReference type="Gene3D" id="2.30.42.10">
    <property type="match status" value="1"/>
</dbReference>
<keyword evidence="7" id="KW-1185">Reference proteome</keyword>
<accession>A0A934VVZ8</accession>
<feature type="domain" description="PDZ" evidence="5">
    <location>
        <begin position="170"/>
        <end position="228"/>
    </location>
</feature>
<dbReference type="Pfam" id="PF13180">
    <property type="entry name" value="PDZ_2"/>
    <property type="match status" value="1"/>
</dbReference>
<dbReference type="InterPro" id="IPR036034">
    <property type="entry name" value="PDZ_sf"/>
</dbReference>
<evidence type="ECO:0000256" key="3">
    <source>
        <dbReference type="ARBA" id="ARBA00022801"/>
    </source>
</evidence>
<protein>
    <submittedName>
        <fullName evidence="6">PDZ domain-containing protein</fullName>
    </submittedName>
</protein>
<evidence type="ECO:0000256" key="1">
    <source>
        <dbReference type="ARBA" id="ARBA00010541"/>
    </source>
</evidence>
<evidence type="ECO:0000256" key="4">
    <source>
        <dbReference type="SAM" id="SignalP"/>
    </source>
</evidence>
<comment type="similarity">
    <text evidence="1">Belongs to the peptidase S1C family.</text>
</comment>
<dbReference type="PANTHER" id="PTHR43343">
    <property type="entry name" value="PEPTIDASE S12"/>
    <property type="match status" value="1"/>
</dbReference>
<proteinExistence type="inferred from homology"/>
<dbReference type="SUPFAM" id="SSF50156">
    <property type="entry name" value="PDZ domain-like"/>
    <property type="match status" value="1"/>
</dbReference>
<dbReference type="GO" id="GO:0006508">
    <property type="term" value="P:proteolysis"/>
    <property type="evidence" value="ECO:0007669"/>
    <property type="project" value="UniProtKB-KW"/>
</dbReference>
<keyword evidence="2" id="KW-0645">Protease</keyword>
<sequence>MKTVLGILLLLGSPGVLLAQRNPDGDLGVPLLSADEKAVVQEQDAEFISAVRPVLEKASQSTVRIWGVQGRRDVRLAYGTVIGDGHQILTKWSQVAKVTEDFRVETWDHQVRPVEVSGVYEDEDLAVLTITGDPLVPVKWSSEPLPLGKFLIATQPDGQMAAYGVVGVLERNLRDGEPGYLGVYGDPEFNGPGVRVKEVLRGTAADDAGLKEGDLILRVNDKVLTGMSELVDALAGASPGTGVDLLIKRDGQELAVDTILGSKPDASQFAGSRLAQMERMGLEEGWSQVRSGFSKVVESDMVLLPDQVGGPLVDLHGNVVGVSLAQASRTRNYFVSASRVQELLGQPSTDPAVALAKLKEREEALESAPRLRPQVIPLSPQEGRDMMEKMNRNLTDMGRLADRIMRELGALDNE</sequence>
<organism evidence="6 7">
    <name type="scientific">Luteolibacter pohnpeiensis</name>
    <dbReference type="NCBI Taxonomy" id="454153"/>
    <lineage>
        <taxon>Bacteria</taxon>
        <taxon>Pseudomonadati</taxon>
        <taxon>Verrucomicrobiota</taxon>
        <taxon>Verrucomicrobiia</taxon>
        <taxon>Verrucomicrobiales</taxon>
        <taxon>Verrucomicrobiaceae</taxon>
        <taxon>Luteolibacter</taxon>
    </lineage>
</organism>
<dbReference type="AlphaFoldDB" id="A0A934VVZ8"/>
<keyword evidence="4" id="KW-0732">Signal</keyword>
<dbReference type="PROSITE" id="PS50106">
    <property type="entry name" value="PDZ"/>
    <property type="match status" value="1"/>
</dbReference>
<dbReference type="GO" id="GO:0008233">
    <property type="term" value="F:peptidase activity"/>
    <property type="evidence" value="ECO:0007669"/>
    <property type="project" value="UniProtKB-KW"/>
</dbReference>
<dbReference type="CDD" id="cd06779">
    <property type="entry name" value="cpPDZ_Deg_HtrA-like"/>
    <property type="match status" value="1"/>
</dbReference>
<dbReference type="InterPro" id="IPR051201">
    <property type="entry name" value="Chloro_Bact_Ser_Proteases"/>
</dbReference>
<dbReference type="Proteomes" id="UP000603141">
    <property type="component" value="Unassembled WGS sequence"/>
</dbReference>
<evidence type="ECO:0000259" key="5">
    <source>
        <dbReference type="PROSITE" id="PS50106"/>
    </source>
</evidence>
<feature type="chain" id="PRO_5037780002" evidence="4">
    <location>
        <begin position="20"/>
        <end position="414"/>
    </location>
</feature>
<dbReference type="EMBL" id="JAENIJ010000013">
    <property type="protein sequence ID" value="MBK1882755.1"/>
    <property type="molecule type" value="Genomic_DNA"/>
</dbReference>